<keyword evidence="3" id="KW-1185">Reference proteome</keyword>
<keyword evidence="1" id="KW-1133">Transmembrane helix</keyword>
<feature type="transmembrane region" description="Helical" evidence="1">
    <location>
        <begin position="37"/>
        <end position="55"/>
    </location>
</feature>
<protein>
    <submittedName>
        <fullName evidence="2">Uncharacterized protein</fullName>
    </submittedName>
</protein>
<feature type="non-terminal residue" evidence="2">
    <location>
        <position position="1"/>
    </location>
</feature>
<dbReference type="EMBL" id="BTSX01000002">
    <property type="protein sequence ID" value="GMS83595.1"/>
    <property type="molecule type" value="Genomic_DNA"/>
</dbReference>
<evidence type="ECO:0000256" key="1">
    <source>
        <dbReference type="SAM" id="Phobius"/>
    </source>
</evidence>
<reference evidence="2" key="1">
    <citation type="submission" date="2023-10" db="EMBL/GenBank/DDBJ databases">
        <title>Genome assembly of Pristionchus species.</title>
        <authorList>
            <person name="Yoshida K."/>
            <person name="Sommer R.J."/>
        </authorList>
    </citation>
    <scope>NUCLEOTIDE SEQUENCE</scope>
    <source>
        <strain evidence="2">RS0144</strain>
    </source>
</reference>
<evidence type="ECO:0000313" key="2">
    <source>
        <dbReference type="EMBL" id="GMS83595.1"/>
    </source>
</evidence>
<keyword evidence="1" id="KW-0812">Transmembrane</keyword>
<name>A0AAV5SU77_9BILA</name>
<feature type="non-terminal residue" evidence="2">
    <location>
        <position position="74"/>
    </location>
</feature>
<sequence>HVFEQRGSFLAKVPDTKIYFFSSEAKKLSILTDFRAHLFYFSFACALMSKFGFYARKYGRNSYTHKVLRFRLFD</sequence>
<accession>A0AAV5SU77</accession>
<gene>
    <name evidence="2" type="ORF">PENTCL1PPCAC_5770</name>
</gene>
<proteinExistence type="predicted"/>
<comment type="caution">
    <text evidence="2">The sequence shown here is derived from an EMBL/GenBank/DDBJ whole genome shotgun (WGS) entry which is preliminary data.</text>
</comment>
<dbReference type="Proteomes" id="UP001432027">
    <property type="component" value="Unassembled WGS sequence"/>
</dbReference>
<evidence type="ECO:0000313" key="3">
    <source>
        <dbReference type="Proteomes" id="UP001432027"/>
    </source>
</evidence>
<organism evidence="2 3">
    <name type="scientific">Pristionchus entomophagus</name>
    <dbReference type="NCBI Taxonomy" id="358040"/>
    <lineage>
        <taxon>Eukaryota</taxon>
        <taxon>Metazoa</taxon>
        <taxon>Ecdysozoa</taxon>
        <taxon>Nematoda</taxon>
        <taxon>Chromadorea</taxon>
        <taxon>Rhabditida</taxon>
        <taxon>Rhabditina</taxon>
        <taxon>Diplogasteromorpha</taxon>
        <taxon>Diplogasteroidea</taxon>
        <taxon>Neodiplogasteridae</taxon>
        <taxon>Pristionchus</taxon>
    </lineage>
</organism>
<keyword evidence="1" id="KW-0472">Membrane</keyword>
<dbReference type="AlphaFoldDB" id="A0AAV5SU77"/>